<feature type="domain" description="ChsH2 C-terminal OB-fold" evidence="1">
    <location>
        <begin position="53"/>
        <end position="114"/>
    </location>
</feature>
<keyword evidence="3" id="KW-1185">Reference proteome</keyword>
<name>A0ABT0AEH9_9SPHN</name>
<dbReference type="Gene3D" id="6.10.30.10">
    <property type="match status" value="1"/>
</dbReference>
<dbReference type="EMBL" id="JALHAT010000023">
    <property type="protein sequence ID" value="MCJ1961600.1"/>
    <property type="molecule type" value="Genomic_DNA"/>
</dbReference>
<sequence length="137" mass="15232">MNIVRPADELLDQPFWRHLAAGQLHLNACEACGAFRHPPGPCCPKCRHIGEHWAPVSGRATLQSYTTVRHPVHDRLTSAVPYVVTLVRLAEGPRMISGIPPGERYDLKVGLELECKVISYDARFALPFFVPVAQVQP</sequence>
<evidence type="ECO:0000313" key="3">
    <source>
        <dbReference type="Proteomes" id="UP001162802"/>
    </source>
</evidence>
<dbReference type="InterPro" id="IPR002878">
    <property type="entry name" value="ChsH2_C"/>
</dbReference>
<dbReference type="Proteomes" id="UP001162802">
    <property type="component" value="Unassembled WGS sequence"/>
</dbReference>
<organism evidence="2 3">
    <name type="scientific">Novosphingobium mangrovi</name>
    <name type="common">ex Hu et al. 2023</name>
    <dbReference type="NCBI Taxonomy" id="2930094"/>
    <lineage>
        <taxon>Bacteria</taxon>
        <taxon>Pseudomonadati</taxon>
        <taxon>Pseudomonadota</taxon>
        <taxon>Alphaproteobacteria</taxon>
        <taxon>Sphingomonadales</taxon>
        <taxon>Sphingomonadaceae</taxon>
        <taxon>Novosphingobium</taxon>
    </lineage>
</organism>
<protein>
    <submittedName>
        <fullName evidence="2">OB-fold domain-containing protein</fullName>
    </submittedName>
</protein>
<gene>
    <name evidence="2" type="ORF">MTR65_12970</name>
</gene>
<evidence type="ECO:0000313" key="2">
    <source>
        <dbReference type="EMBL" id="MCJ1961600.1"/>
    </source>
</evidence>
<accession>A0ABT0AEH9</accession>
<proteinExistence type="predicted"/>
<dbReference type="Pfam" id="PF01796">
    <property type="entry name" value="OB_ChsH2_C"/>
    <property type="match status" value="1"/>
</dbReference>
<dbReference type="InterPro" id="IPR052513">
    <property type="entry name" value="Thioester_dehydratase-like"/>
</dbReference>
<dbReference type="PANTHER" id="PTHR34075">
    <property type="entry name" value="BLR3430 PROTEIN"/>
    <property type="match status" value="1"/>
</dbReference>
<dbReference type="InterPro" id="IPR012340">
    <property type="entry name" value="NA-bd_OB-fold"/>
</dbReference>
<reference evidence="2" key="1">
    <citation type="submission" date="2022-03" db="EMBL/GenBank/DDBJ databases">
        <title>Identification of a novel bacterium isolated from mangrove sediments.</title>
        <authorList>
            <person name="Pan X."/>
        </authorList>
    </citation>
    <scope>NUCLEOTIDE SEQUENCE</scope>
    <source>
        <strain evidence="2">B2637</strain>
    </source>
</reference>
<comment type="caution">
    <text evidence="2">The sequence shown here is derived from an EMBL/GenBank/DDBJ whole genome shotgun (WGS) entry which is preliminary data.</text>
</comment>
<dbReference type="PANTHER" id="PTHR34075:SF5">
    <property type="entry name" value="BLR3430 PROTEIN"/>
    <property type="match status" value="1"/>
</dbReference>
<evidence type="ECO:0000259" key="1">
    <source>
        <dbReference type="Pfam" id="PF01796"/>
    </source>
</evidence>
<dbReference type="SUPFAM" id="SSF50249">
    <property type="entry name" value="Nucleic acid-binding proteins"/>
    <property type="match status" value="1"/>
</dbReference>
<dbReference type="RefSeq" id="WP_243800862.1">
    <property type="nucleotide sequence ID" value="NZ_JALHAT010000023.1"/>
</dbReference>